<dbReference type="EMBL" id="BBPA01000075">
    <property type="protein sequence ID" value="GAL95748.1"/>
    <property type="molecule type" value="Genomic_DNA"/>
</dbReference>
<gene>
    <name evidence="1" type="ORF">N44_04604</name>
</gene>
<dbReference type="AlphaFoldDB" id="A0A0A1W1V9"/>
<reference evidence="2" key="1">
    <citation type="journal article" date="2015" name="Genome">
        <title>Whole Genome Sequence of the Non-Microcystin-Producing Microcystis aeruginosa Strain NIES-44.</title>
        <authorList>
            <person name="Okano K."/>
            <person name="Miyata N."/>
            <person name="Ozaki Y."/>
        </authorList>
    </citation>
    <scope>NUCLEOTIDE SEQUENCE [LARGE SCALE GENOMIC DNA]</scope>
    <source>
        <strain evidence="2">NIES-44</strain>
    </source>
</reference>
<accession>A0A0A1W1V9</accession>
<evidence type="ECO:0000313" key="2">
    <source>
        <dbReference type="Proteomes" id="UP000030321"/>
    </source>
</evidence>
<proteinExistence type="predicted"/>
<evidence type="ECO:0000313" key="1">
    <source>
        <dbReference type="EMBL" id="GAL95748.1"/>
    </source>
</evidence>
<organism evidence="1 2">
    <name type="scientific">Microcystis aeruginosa NIES-44</name>
    <dbReference type="NCBI Taxonomy" id="449439"/>
    <lineage>
        <taxon>Bacteria</taxon>
        <taxon>Bacillati</taxon>
        <taxon>Cyanobacteriota</taxon>
        <taxon>Cyanophyceae</taxon>
        <taxon>Oscillatoriophycideae</taxon>
        <taxon>Chroococcales</taxon>
        <taxon>Microcystaceae</taxon>
        <taxon>Microcystis</taxon>
    </lineage>
</organism>
<protein>
    <submittedName>
        <fullName evidence="1">Uncharacterized protein</fullName>
    </submittedName>
</protein>
<comment type="caution">
    <text evidence="1">The sequence shown here is derived from an EMBL/GenBank/DDBJ whole genome shotgun (WGS) entry which is preliminary data.</text>
</comment>
<sequence length="37" mass="4408">MILNINLKTKLAQKPYLSQHNIPIKLKNNFLKNQQLF</sequence>
<dbReference type="Proteomes" id="UP000030321">
    <property type="component" value="Unassembled WGS sequence"/>
</dbReference>
<name>A0A0A1W1V9_MICAE</name>